<organism evidence="2">
    <name type="scientific">bioreactor metagenome</name>
    <dbReference type="NCBI Taxonomy" id="1076179"/>
    <lineage>
        <taxon>unclassified sequences</taxon>
        <taxon>metagenomes</taxon>
        <taxon>ecological metagenomes</taxon>
    </lineage>
</organism>
<sequence length="103" mass="11067">MNRDDAPMIVDVRNPAEFAQFRLGTAVNLPLLHLADSCSRLAPREPVVTVCHSAYRSSLAIGLLERAGFTDIATLAGGMEAWIEAGLPTIHDDVPQPGGCKIR</sequence>
<reference evidence="2" key="1">
    <citation type="submission" date="2019-08" db="EMBL/GenBank/DDBJ databases">
        <authorList>
            <person name="Kucharzyk K."/>
            <person name="Murdoch R.W."/>
            <person name="Higgins S."/>
            <person name="Loffler F."/>
        </authorList>
    </citation>
    <scope>NUCLEOTIDE SEQUENCE</scope>
</reference>
<dbReference type="InterPro" id="IPR001763">
    <property type="entry name" value="Rhodanese-like_dom"/>
</dbReference>
<dbReference type="PANTHER" id="PTHR43031:SF1">
    <property type="entry name" value="PYRIDINE NUCLEOTIDE-DISULPHIDE OXIDOREDUCTASE"/>
    <property type="match status" value="1"/>
</dbReference>
<dbReference type="SUPFAM" id="SSF52821">
    <property type="entry name" value="Rhodanese/Cell cycle control phosphatase"/>
    <property type="match status" value="1"/>
</dbReference>
<dbReference type="AlphaFoldDB" id="A0A645FWK1"/>
<evidence type="ECO:0000313" key="2">
    <source>
        <dbReference type="EMBL" id="MPN17969.1"/>
    </source>
</evidence>
<dbReference type="CDD" id="cd00158">
    <property type="entry name" value="RHOD"/>
    <property type="match status" value="1"/>
</dbReference>
<gene>
    <name evidence="2" type="ORF">SDC9_165327</name>
</gene>
<dbReference type="Gene3D" id="3.40.250.10">
    <property type="entry name" value="Rhodanese-like domain"/>
    <property type="match status" value="1"/>
</dbReference>
<evidence type="ECO:0000259" key="1">
    <source>
        <dbReference type="PROSITE" id="PS50206"/>
    </source>
</evidence>
<dbReference type="GO" id="GO:0016740">
    <property type="term" value="F:transferase activity"/>
    <property type="evidence" value="ECO:0007669"/>
    <property type="project" value="UniProtKB-KW"/>
</dbReference>
<dbReference type="SMART" id="SM00450">
    <property type="entry name" value="RHOD"/>
    <property type="match status" value="1"/>
</dbReference>
<dbReference type="EC" id="2.8.1.-" evidence="2"/>
<name>A0A645FWK1_9ZZZZ</name>
<dbReference type="InterPro" id="IPR050229">
    <property type="entry name" value="GlpE_sulfurtransferase"/>
</dbReference>
<comment type="caution">
    <text evidence="2">The sequence shown here is derived from an EMBL/GenBank/DDBJ whole genome shotgun (WGS) entry which is preliminary data.</text>
</comment>
<dbReference type="Pfam" id="PF00581">
    <property type="entry name" value="Rhodanese"/>
    <property type="match status" value="1"/>
</dbReference>
<accession>A0A645FWK1</accession>
<keyword evidence="2" id="KW-0808">Transferase</keyword>
<dbReference type="InterPro" id="IPR036873">
    <property type="entry name" value="Rhodanese-like_dom_sf"/>
</dbReference>
<proteinExistence type="predicted"/>
<protein>
    <submittedName>
        <fullName evidence="2">Sulfurtransferase</fullName>
        <ecNumber evidence="2">2.8.1.-</ecNumber>
    </submittedName>
</protein>
<dbReference type="EMBL" id="VSSQ01065224">
    <property type="protein sequence ID" value="MPN17969.1"/>
    <property type="molecule type" value="Genomic_DNA"/>
</dbReference>
<dbReference type="PANTHER" id="PTHR43031">
    <property type="entry name" value="FAD-DEPENDENT OXIDOREDUCTASE"/>
    <property type="match status" value="1"/>
</dbReference>
<feature type="domain" description="Rhodanese" evidence="1">
    <location>
        <begin position="3"/>
        <end position="91"/>
    </location>
</feature>
<dbReference type="PROSITE" id="PS50206">
    <property type="entry name" value="RHODANESE_3"/>
    <property type="match status" value="1"/>
</dbReference>